<feature type="transmembrane region" description="Helical" evidence="5">
    <location>
        <begin position="69"/>
        <end position="88"/>
    </location>
</feature>
<keyword evidence="2 5" id="KW-0812">Transmembrane</keyword>
<evidence type="ECO:0000259" key="6">
    <source>
        <dbReference type="Pfam" id="PF06803"/>
    </source>
</evidence>
<organism evidence="7 8">
    <name type="scientific">Phocaeicola coprocola</name>
    <dbReference type="NCBI Taxonomy" id="310298"/>
    <lineage>
        <taxon>Bacteria</taxon>
        <taxon>Pseudomonadati</taxon>
        <taxon>Bacteroidota</taxon>
        <taxon>Bacteroidia</taxon>
        <taxon>Bacteroidales</taxon>
        <taxon>Bacteroidaceae</taxon>
        <taxon>Phocaeicola</taxon>
    </lineage>
</organism>
<reference evidence="7" key="1">
    <citation type="journal article" date="2021" name="PeerJ">
        <title>Extensive microbial diversity within the chicken gut microbiome revealed by metagenomics and culture.</title>
        <authorList>
            <person name="Gilroy R."/>
            <person name="Ravi A."/>
            <person name="Getino M."/>
            <person name="Pursley I."/>
            <person name="Horton D.L."/>
            <person name="Alikhan N.F."/>
            <person name="Baker D."/>
            <person name="Gharbi K."/>
            <person name="Hall N."/>
            <person name="Watson M."/>
            <person name="Adriaenssens E.M."/>
            <person name="Foster-Nyarko E."/>
            <person name="Jarju S."/>
            <person name="Secka A."/>
            <person name="Antonio M."/>
            <person name="Oren A."/>
            <person name="Chaudhuri R.R."/>
            <person name="La Ragione R."/>
            <person name="Hildebrand F."/>
            <person name="Pallen M.J."/>
        </authorList>
    </citation>
    <scope>NUCLEOTIDE SEQUENCE</scope>
    <source>
        <strain evidence="7">CHK165-8395</strain>
    </source>
</reference>
<dbReference type="AlphaFoldDB" id="A0A921FDL8"/>
<keyword evidence="3 5" id="KW-1133">Transmembrane helix</keyword>
<evidence type="ECO:0000256" key="2">
    <source>
        <dbReference type="ARBA" id="ARBA00022692"/>
    </source>
</evidence>
<evidence type="ECO:0000256" key="1">
    <source>
        <dbReference type="ARBA" id="ARBA00004127"/>
    </source>
</evidence>
<dbReference type="InterPro" id="IPR010652">
    <property type="entry name" value="DUF1232"/>
</dbReference>
<evidence type="ECO:0000313" key="8">
    <source>
        <dbReference type="Proteomes" id="UP000718012"/>
    </source>
</evidence>
<proteinExistence type="predicted"/>
<reference evidence="7" key="2">
    <citation type="submission" date="2021-09" db="EMBL/GenBank/DDBJ databases">
        <authorList>
            <person name="Gilroy R."/>
        </authorList>
    </citation>
    <scope>NUCLEOTIDE SEQUENCE</scope>
    <source>
        <strain evidence="7">CHK165-8395</strain>
    </source>
</reference>
<dbReference type="Pfam" id="PF06803">
    <property type="entry name" value="DUF1232"/>
    <property type="match status" value="1"/>
</dbReference>
<evidence type="ECO:0000256" key="4">
    <source>
        <dbReference type="ARBA" id="ARBA00023136"/>
    </source>
</evidence>
<keyword evidence="4 5" id="KW-0472">Membrane</keyword>
<dbReference type="EMBL" id="DYXD01000155">
    <property type="protein sequence ID" value="HJF07892.1"/>
    <property type="molecule type" value="Genomic_DNA"/>
</dbReference>
<evidence type="ECO:0000256" key="5">
    <source>
        <dbReference type="SAM" id="Phobius"/>
    </source>
</evidence>
<comment type="subcellular location">
    <subcellularLocation>
        <location evidence="1">Endomembrane system</location>
        <topology evidence="1">Multi-pass membrane protein</topology>
    </subcellularLocation>
</comment>
<evidence type="ECO:0000256" key="3">
    <source>
        <dbReference type="ARBA" id="ARBA00022989"/>
    </source>
</evidence>
<accession>A0A921FDL8</accession>
<gene>
    <name evidence="7" type="ORF">K8U81_06840</name>
</gene>
<sequence length="129" mass="15115">MDKIKLLEKFKEKWMSKAKEYVETPERIKKLIPQIKNYLSKKGLKEVKEKVTLLIDYLNDIANGNYKNYNVKALLYVVAAMIYLVSPIDVIPDFILGVGFTDDVAVILFVLREISLELDKYKEWKLNKK</sequence>
<comment type="caution">
    <text evidence="7">The sequence shown here is derived from an EMBL/GenBank/DDBJ whole genome shotgun (WGS) entry which is preliminary data.</text>
</comment>
<name>A0A921FDL8_9BACT</name>
<protein>
    <submittedName>
        <fullName evidence="7">DUF1232 domain-containing protein</fullName>
    </submittedName>
</protein>
<dbReference type="GO" id="GO:0012505">
    <property type="term" value="C:endomembrane system"/>
    <property type="evidence" value="ECO:0007669"/>
    <property type="project" value="UniProtKB-SubCell"/>
</dbReference>
<evidence type="ECO:0000313" key="7">
    <source>
        <dbReference type="EMBL" id="HJF07892.1"/>
    </source>
</evidence>
<feature type="domain" description="DUF1232" evidence="6">
    <location>
        <begin position="74"/>
        <end position="109"/>
    </location>
</feature>
<dbReference type="Proteomes" id="UP000718012">
    <property type="component" value="Unassembled WGS sequence"/>
</dbReference>